<feature type="region of interest" description="Disordered" evidence="1">
    <location>
        <begin position="30"/>
        <end position="54"/>
    </location>
</feature>
<proteinExistence type="predicted"/>
<dbReference type="EMBL" id="AP023356">
    <property type="protein sequence ID" value="BCJ42879.1"/>
    <property type="molecule type" value="Genomic_DNA"/>
</dbReference>
<reference evidence="2 3" key="1">
    <citation type="submission" date="2020-08" db="EMBL/GenBank/DDBJ databases">
        <title>Whole genome shotgun sequence of Actinoplanes ianthinogenes NBRC 13996.</title>
        <authorList>
            <person name="Komaki H."/>
            <person name="Tamura T."/>
        </authorList>
    </citation>
    <scope>NUCLEOTIDE SEQUENCE [LARGE SCALE GENOMIC DNA]</scope>
    <source>
        <strain evidence="2 3">NBRC 13996</strain>
    </source>
</reference>
<dbReference type="RefSeq" id="WP_189328493.1">
    <property type="nucleotide sequence ID" value="NZ_AP023356.1"/>
</dbReference>
<keyword evidence="3" id="KW-1185">Reference proteome</keyword>
<name>A0ABM7LU98_9ACTN</name>
<evidence type="ECO:0000313" key="2">
    <source>
        <dbReference type="EMBL" id="BCJ42879.1"/>
    </source>
</evidence>
<protein>
    <submittedName>
        <fullName evidence="2">Uncharacterized protein</fullName>
    </submittedName>
</protein>
<evidence type="ECO:0000313" key="3">
    <source>
        <dbReference type="Proteomes" id="UP000676967"/>
    </source>
</evidence>
<gene>
    <name evidence="2" type="ORF">Aiant_35360</name>
</gene>
<dbReference type="Proteomes" id="UP000676967">
    <property type="component" value="Chromosome"/>
</dbReference>
<sequence>MLVEVMRHVLYIRRLEIVTAWRDAERQQATEHESAVRRIIAQDVPDPSGRRAER</sequence>
<organism evidence="2 3">
    <name type="scientific">Actinoplanes ianthinogenes</name>
    <dbReference type="NCBI Taxonomy" id="122358"/>
    <lineage>
        <taxon>Bacteria</taxon>
        <taxon>Bacillati</taxon>
        <taxon>Actinomycetota</taxon>
        <taxon>Actinomycetes</taxon>
        <taxon>Micromonosporales</taxon>
        <taxon>Micromonosporaceae</taxon>
        <taxon>Actinoplanes</taxon>
    </lineage>
</organism>
<evidence type="ECO:0000256" key="1">
    <source>
        <dbReference type="SAM" id="MobiDB-lite"/>
    </source>
</evidence>
<accession>A0ABM7LU98</accession>